<dbReference type="Proteomes" id="UP000026915">
    <property type="component" value="Chromosome 1"/>
</dbReference>
<dbReference type="Gramene" id="EOX91491">
    <property type="protein sequence ID" value="EOX91491"/>
    <property type="gene ID" value="TCM_000663"/>
</dbReference>
<organism evidence="7 8">
    <name type="scientific">Theobroma cacao</name>
    <name type="common">Cacao</name>
    <name type="synonym">Cocoa</name>
    <dbReference type="NCBI Taxonomy" id="3641"/>
    <lineage>
        <taxon>Eukaryota</taxon>
        <taxon>Viridiplantae</taxon>
        <taxon>Streptophyta</taxon>
        <taxon>Embryophyta</taxon>
        <taxon>Tracheophyta</taxon>
        <taxon>Spermatophyta</taxon>
        <taxon>Magnoliopsida</taxon>
        <taxon>eudicotyledons</taxon>
        <taxon>Gunneridae</taxon>
        <taxon>Pentapetalae</taxon>
        <taxon>rosids</taxon>
        <taxon>malvids</taxon>
        <taxon>Malvales</taxon>
        <taxon>Malvaceae</taxon>
        <taxon>Byttnerioideae</taxon>
        <taxon>Theobroma</taxon>
    </lineage>
</organism>
<keyword evidence="3" id="KW-0238">DNA-binding</keyword>
<evidence type="ECO:0000256" key="1">
    <source>
        <dbReference type="ARBA" id="ARBA00004123"/>
    </source>
</evidence>
<dbReference type="GO" id="GO:0003677">
    <property type="term" value="F:DNA binding"/>
    <property type="evidence" value="ECO:0007669"/>
    <property type="project" value="UniProtKB-KW"/>
</dbReference>
<keyword evidence="5" id="KW-0539">Nucleus</keyword>
<keyword evidence="4" id="KW-0804">Transcription</keyword>
<evidence type="ECO:0000256" key="3">
    <source>
        <dbReference type="ARBA" id="ARBA00023125"/>
    </source>
</evidence>
<evidence type="ECO:0000256" key="2">
    <source>
        <dbReference type="ARBA" id="ARBA00023015"/>
    </source>
</evidence>
<dbReference type="EMBL" id="CM001879">
    <property type="protein sequence ID" value="EOX91491.1"/>
    <property type="molecule type" value="Genomic_DNA"/>
</dbReference>
<dbReference type="PANTHER" id="PTHR31140:SF145">
    <property type="entry name" value="TF-B3 DOMAIN-CONTAINING PROTEIN"/>
    <property type="match status" value="1"/>
</dbReference>
<dbReference type="InterPro" id="IPR015300">
    <property type="entry name" value="DNA-bd_pseudobarrel_sf"/>
</dbReference>
<dbReference type="CDD" id="cd10017">
    <property type="entry name" value="B3_DNA"/>
    <property type="match status" value="1"/>
</dbReference>
<dbReference type="PANTHER" id="PTHR31140">
    <property type="entry name" value="B3 DOMAIN-CONTAINING TRANSCRIPTION FACTOR ABI3"/>
    <property type="match status" value="1"/>
</dbReference>
<dbReference type="GO" id="GO:0003700">
    <property type="term" value="F:DNA-binding transcription factor activity"/>
    <property type="evidence" value="ECO:0007669"/>
    <property type="project" value="InterPro"/>
</dbReference>
<dbReference type="HOGENOM" id="CLU_134721_1_0_1"/>
<dbReference type="GO" id="GO:0005634">
    <property type="term" value="C:nucleus"/>
    <property type="evidence" value="ECO:0007669"/>
    <property type="project" value="UniProtKB-SubCell"/>
</dbReference>
<evidence type="ECO:0000313" key="7">
    <source>
        <dbReference type="EMBL" id="EOX91491.1"/>
    </source>
</evidence>
<accession>A0A061DI23</accession>
<evidence type="ECO:0000259" key="6">
    <source>
        <dbReference type="PROSITE" id="PS50863"/>
    </source>
</evidence>
<feature type="domain" description="TF-B3" evidence="6">
    <location>
        <begin position="4"/>
        <end position="108"/>
    </location>
</feature>
<dbReference type="SMART" id="SM01019">
    <property type="entry name" value="B3"/>
    <property type="match status" value="1"/>
</dbReference>
<dbReference type="OMA" id="KMEANVA"/>
<dbReference type="InterPro" id="IPR044800">
    <property type="entry name" value="LEC2-like"/>
</dbReference>
<sequence length="125" mass="14429">MALHFTKKLSKTDVVEKRLSLPTKYMKHLPGLRRGHAVNLPVMDVHGTEWHFRYSIRRKGHPKPVLSMGWGNFVKSKCLRPGDRIIFKMEANVAAAPGPLYIIGVKRRMRLLGKEVWTAVFLKRK</sequence>
<dbReference type="SUPFAM" id="SSF101936">
    <property type="entry name" value="DNA-binding pseudobarrel domain"/>
    <property type="match status" value="1"/>
</dbReference>
<dbReference type="InParanoid" id="A0A061DI23"/>
<gene>
    <name evidence="7" type="ORF">TCM_000663</name>
</gene>
<keyword evidence="8" id="KW-1185">Reference proteome</keyword>
<reference evidence="7 8" key="1">
    <citation type="journal article" date="2013" name="Genome Biol.">
        <title>The genome sequence of the most widely cultivated cacao type and its use to identify candidate genes regulating pod color.</title>
        <authorList>
            <person name="Motamayor J.C."/>
            <person name="Mockaitis K."/>
            <person name="Schmutz J."/>
            <person name="Haiminen N."/>
            <person name="Iii D.L."/>
            <person name="Cornejo O."/>
            <person name="Findley S.D."/>
            <person name="Zheng P."/>
            <person name="Utro F."/>
            <person name="Royaert S."/>
            <person name="Saski C."/>
            <person name="Jenkins J."/>
            <person name="Podicheti R."/>
            <person name="Zhao M."/>
            <person name="Scheffler B.E."/>
            <person name="Stack J.C."/>
            <person name="Feltus F.A."/>
            <person name="Mustiga G.M."/>
            <person name="Amores F."/>
            <person name="Phillips W."/>
            <person name="Marelli J.P."/>
            <person name="May G.D."/>
            <person name="Shapiro H."/>
            <person name="Ma J."/>
            <person name="Bustamante C.D."/>
            <person name="Schnell R.J."/>
            <person name="Main D."/>
            <person name="Gilbert D."/>
            <person name="Parida L."/>
            <person name="Kuhn D.N."/>
        </authorList>
    </citation>
    <scope>NUCLEOTIDE SEQUENCE [LARGE SCALE GENOMIC DNA]</scope>
    <source>
        <strain evidence="8">cv. Matina 1-6</strain>
    </source>
</reference>
<dbReference type="Gene3D" id="2.40.330.10">
    <property type="entry name" value="DNA-binding pseudobarrel domain"/>
    <property type="match status" value="1"/>
</dbReference>
<evidence type="ECO:0000313" key="8">
    <source>
        <dbReference type="Proteomes" id="UP000026915"/>
    </source>
</evidence>
<proteinExistence type="predicted"/>
<protein>
    <recommendedName>
        <fullName evidence="6">TF-B3 domain-containing protein</fullName>
    </recommendedName>
</protein>
<comment type="subcellular location">
    <subcellularLocation>
        <location evidence="1">Nucleus</location>
    </subcellularLocation>
</comment>
<keyword evidence="2" id="KW-0805">Transcription regulation</keyword>
<dbReference type="AlphaFoldDB" id="A0A061DI23"/>
<evidence type="ECO:0000256" key="4">
    <source>
        <dbReference type="ARBA" id="ARBA00023163"/>
    </source>
</evidence>
<dbReference type="Pfam" id="PF02362">
    <property type="entry name" value="B3"/>
    <property type="match status" value="1"/>
</dbReference>
<evidence type="ECO:0000256" key="5">
    <source>
        <dbReference type="ARBA" id="ARBA00023242"/>
    </source>
</evidence>
<dbReference type="InterPro" id="IPR003340">
    <property type="entry name" value="B3_DNA-bd"/>
</dbReference>
<name>A0A061DI23_THECC</name>
<dbReference type="PROSITE" id="PS50863">
    <property type="entry name" value="B3"/>
    <property type="match status" value="1"/>
</dbReference>